<feature type="transmembrane region" description="Helical" evidence="2">
    <location>
        <begin position="143"/>
        <end position="165"/>
    </location>
</feature>
<keyword evidence="4" id="KW-1185">Reference proteome</keyword>
<dbReference type="EMBL" id="OBQI01000007">
    <property type="protein sequence ID" value="SOC52738.1"/>
    <property type="molecule type" value="Genomic_DNA"/>
</dbReference>
<dbReference type="InterPro" id="IPR018723">
    <property type="entry name" value="DUF2254_membrane"/>
</dbReference>
<reference evidence="4" key="1">
    <citation type="submission" date="2017-08" db="EMBL/GenBank/DDBJ databases">
        <authorList>
            <person name="Varghese N."/>
            <person name="Submissions S."/>
        </authorList>
    </citation>
    <scope>NUCLEOTIDE SEQUENCE [LARGE SCALE GENOMIC DNA]</scope>
    <source>
        <strain evidence="4">DSM 4725</strain>
    </source>
</reference>
<gene>
    <name evidence="3" type="ORF">SAMN05660748_4146</name>
</gene>
<keyword evidence="2" id="KW-0472">Membrane</keyword>
<dbReference type="AlphaFoldDB" id="A0A285VGR8"/>
<keyword evidence="2" id="KW-1133">Transmembrane helix</keyword>
<organism evidence="3 4">
    <name type="scientific">Blastococcus aggregatus</name>
    <dbReference type="NCBI Taxonomy" id="38502"/>
    <lineage>
        <taxon>Bacteria</taxon>
        <taxon>Bacillati</taxon>
        <taxon>Actinomycetota</taxon>
        <taxon>Actinomycetes</taxon>
        <taxon>Geodermatophilales</taxon>
        <taxon>Geodermatophilaceae</taxon>
        <taxon>Blastococcus</taxon>
    </lineage>
</organism>
<feature type="transmembrane region" description="Helical" evidence="2">
    <location>
        <begin position="20"/>
        <end position="39"/>
    </location>
</feature>
<proteinExistence type="predicted"/>
<dbReference type="RefSeq" id="WP_097196885.1">
    <property type="nucleotide sequence ID" value="NZ_OBQI01000007.1"/>
</dbReference>
<feature type="transmembrane region" description="Helical" evidence="2">
    <location>
        <begin position="112"/>
        <end position="131"/>
    </location>
</feature>
<feature type="transmembrane region" description="Helical" evidence="2">
    <location>
        <begin position="68"/>
        <end position="92"/>
    </location>
</feature>
<sequence>MGRTPRPLPVLRLASVGYRFRESLFLLPALIVVGGVLLAEATRSLDRALADRGDPPFTLDMSNNTATWLLSTVAGAMITTAGVVFSLTVVSLQLASSQFSPRVMRSFIRDRLAQVVIGSLVATFVYSVLTLRVVSGPEEETAAPVPVTVAVVLTVVTVLLIVAYLDHLAHGMQVGEVVRRITGEAETVLADVVRRTSAERPAEGAVPRPEPGLTVRATADGWVTQAPADRLLAALPAGATLRLETRVGAYIHEGEPLAHVWPAPERPERVRARVQASVLVGDVRTMQDDVDFALRQLVDIGLRALSPAINDPTTAVEVILRIGSLLRRLLPAELPRPVVAGLDGRRLVRPWELSAAEYVTHGFEQLRQDAAPQHQVVAALARVLRMLVLHVEEAGRTDALPELRRQLRLLLAMVEEDPELHVEDVAHLRAVAEDPVDPADHTARTDAGTPA</sequence>
<feature type="compositionally biased region" description="Basic and acidic residues" evidence="1">
    <location>
        <begin position="432"/>
        <end position="444"/>
    </location>
</feature>
<dbReference type="Pfam" id="PF10011">
    <property type="entry name" value="DUF2254"/>
    <property type="match status" value="1"/>
</dbReference>
<dbReference type="OrthoDB" id="2955631at2"/>
<evidence type="ECO:0000313" key="4">
    <source>
        <dbReference type="Proteomes" id="UP000219435"/>
    </source>
</evidence>
<dbReference type="Proteomes" id="UP000219435">
    <property type="component" value="Unassembled WGS sequence"/>
</dbReference>
<evidence type="ECO:0000256" key="1">
    <source>
        <dbReference type="SAM" id="MobiDB-lite"/>
    </source>
</evidence>
<evidence type="ECO:0000256" key="2">
    <source>
        <dbReference type="SAM" id="Phobius"/>
    </source>
</evidence>
<evidence type="ECO:0000313" key="3">
    <source>
        <dbReference type="EMBL" id="SOC52738.1"/>
    </source>
</evidence>
<accession>A0A285VGR8</accession>
<name>A0A285VGR8_9ACTN</name>
<feature type="region of interest" description="Disordered" evidence="1">
    <location>
        <begin position="432"/>
        <end position="451"/>
    </location>
</feature>
<protein>
    <submittedName>
        <fullName evidence="3">Uncharacterized membrane protein</fullName>
    </submittedName>
</protein>
<keyword evidence="2" id="KW-0812">Transmembrane</keyword>